<protein>
    <submittedName>
        <fullName evidence="1">Virginiamycin B lyase</fullName>
    </submittedName>
</protein>
<dbReference type="Gene3D" id="2.130.10.10">
    <property type="entry name" value="YVTN repeat-like/Quinoprotein amine dehydrogenase"/>
    <property type="match status" value="3"/>
</dbReference>
<keyword evidence="2" id="KW-1185">Reference proteome</keyword>
<proteinExistence type="predicted"/>
<dbReference type="RefSeq" id="WP_238303606.1">
    <property type="nucleotide sequence ID" value="NZ_BPQM01000069.1"/>
</dbReference>
<gene>
    <name evidence="1" type="primary">vgb_1</name>
    <name evidence="1" type="ORF">NBEOAGPD_2925</name>
</gene>
<name>A0AA37MCE3_9HYPH</name>
<reference evidence="1" key="1">
    <citation type="journal article" date="2016" name="Front. Microbiol.">
        <title>Genome Sequence of the Piezophilic, Mesophilic Sulfate-Reducing Bacterium Desulfovibrio indicus J2T.</title>
        <authorList>
            <person name="Cao J."/>
            <person name="Maignien L."/>
            <person name="Shao Z."/>
            <person name="Alain K."/>
            <person name="Jebbar M."/>
        </authorList>
    </citation>
    <scope>NUCLEOTIDE SEQUENCE</scope>
    <source>
        <strain evidence="1">NBRC 103626</strain>
    </source>
</reference>
<organism evidence="1 2">
    <name type="scientific">Methylobacterium gregans</name>
    <dbReference type="NCBI Taxonomy" id="374424"/>
    <lineage>
        <taxon>Bacteria</taxon>
        <taxon>Pseudomonadati</taxon>
        <taxon>Pseudomonadota</taxon>
        <taxon>Alphaproteobacteria</taxon>
        <taxon>Hyphomicrobiales</taxon>
        <taxon>Methylobacteriaceae</taxon>
        <taxon>Methylobacterium</taxon>
    </lineage>
</organism>
<dbReference type="AlphaFoldDB" id="A0AA37MCE3"/>
<sequence length="320" mass="32647">MRLWPASLGPASLGTVLALLLALCGQRGEAAVYVVSQDGGALTEVDGAVERAPVSVGAGPAGLAAGPDGTLYLTHPDRSTITVVAPDEARVLRNLAFAGQPFGIAVSGDGAKLFVGDWQGGRLVRIDAATGAAEAELAVGPEPAGLVRDGAGRIYVAERGGDAVAVVDGATMTRLARVPVGRAPFALGLSADGSRLYVGNVRTNDLTAIDTALLTAVATRPAGRSPYGVAVHGDRILVTNQESATVSVLDLDLTVTATIPVGRYPEGIAVEGARAYVANWFSDDVSVIDLAQMRAVARRKVPGGPRALVARPAFARGTAR</sequence>
<dbReference type="Proteomes" id="UP001055108">
    <property type="component" value="Unassembled WGS sequence"/>
</dbReference>
<dbReference type="PANTHER" id="PTHR47197:SF3">
    <property type="entry name" value="DIHYDRO-HEME D1 DEHYDROGENASE"/>
    <property type="match status" value="1"/>
</dbReference>
<dbReference type="InterPro" id="IPR051200">
    <property type="entry name" value="Host-pathogen_enzymatic-act"/>
</dbReference>
<dbReference type="SUPFAM" id="SSF51004">
    <property type="entry name" value="C-terminal (heme d1) domain of cytochrome cd1-nitrite reductase"/>
    <property type="match status" value="1"/>
</dbReference>
<comment type="caution">
    <text evidence="1">The sequence shown here is derived from an EMBL/GenBank/DDBJ whole genome shotgun (WGS) entry which is preliminary data.</text>
</comment>
<keyword evidence="1" id="KW-0456">Lyase</keyword>
<evidence type="ECO:0000313" key="1">
    <source>
        <dbReference type="EMBL" id="GJD79696.1"/>
    </source>
</evidence>
<dbReference type="InterPro" id="IPR011964">
    <property type="entry name" value="YVTN_b-propeller_repeat"/>
</dbReference>
<dbReference type="InterPro" id="IPR011048">
    <property type="entry name" value="Haem_d1_sf"/>
</dbReference>
<reference evidence="1" key="2">
    <citation type="submission" date="2021-08" db="EMBL/GenBank/DDBJ databases">
        <authorList>
            <person name="Tani A."/>
            <person name="Ola A."/>
            <person name="Ogura Y."/>
            <person name="Katsura K."/>
            <person name="Hayashi T."/>
        </authorList>
    </citation>
    <scope>NUCLEOTIDE SEQUENCE</scope>
    <source>
        <strain evidence="1">NBRC 103626</strain>
    </source>
</reference>
<dbReference type="GO" id="GO:0016829">
    <property type="term" value="F:lyase activity"/>
    <property type="evidence" value="ECO:0007669"/>
    <property type="project" value="UniProtKB-KW"/>
</dbReference>
<dbReference type="EMBL" id="BPQM01000069">
    <property type="protein sequence ID" value="GJD79696.1"/>
    <property type="molecule type" value="Genomic_DNA"/>
</dbReference>
<accession>A0AA37MCE3</accession>
<evidence type="ECO:0000313" key="2">
    <source>
        <dbReference type="Proteomes" id="UP001055108"/>
    </source>
</evidence>
<dbReference type="NCBIfam" id="TIGR02276">
    <property type="entry name" value="beta_rpt_yvtn"/>
    <property type="match status" value="2"/>
</dbReference>
<dbReference type="PANTHER" id="PTHR47197">
    <property type="entry name" value="PROTEIN NIRF"/>
    <property type="match status" value="1"/>
</dbReference>
<dbReference type="InterPro" id="IPR015943">
    <property type="entry name" value="WD40/YVTN_repeat-like_dom_sf"/>
</dbReference>